<dbReference type="HOGENOM" id="CLU_3280136_0_0_1"/>
<dbReference type="Proteomes" id="UP000015104">
    <property type="component" value="Unassembled WGS sequence"/>
</dbReference>
<dbReference type="AlphaFoldDB" id="T1KPQ5"/>
<organism evidence="1 2">
    <name type="scientific">Tetranychus urticae</name>
    <name type="common">Two-spotted spider mite</name>
    <dbReference type="NCBI Taxonomy" id="32264"/>
    <lineage>
        <taxon>Eukaryota</taxon>
        <taxon>Metazoa</taxon>
        <taxon>Ecdysozoa</taxon>
        <taxon>Arthropoda</taxon>
        <taxon>Chelicerata</taxon>
        <taxon>Arachnida</taxon>
        <taxon>Acari</taxon>
        <taxon>Acariformes</taxon>
        <taxon>Trombidiformes</taxon>
        <taxon>Prostigmata</taxon>
        <taxon>Eleutherengona</taxon>
        <taxon>Raphignathae</taxon>
        <taxon>Tetranychoidea</taxon>
        <taxon>Tetranychidae</taxon>
        <taxon>Tetranychus</taxon>
    </lineage>
</organism>
<dbReference type="EnsemblMetazoa" id="tetur17g01360.1">
    <property type="protein sequence ID" value="tetur17g01360.1"/>
    <property type="gene ID" value="tetur17g01360"/>
</dbReference>
<name>T1KPQ5_TETUR</name>
<evidence type="ECO:0000313" key="1">
    <source>
        <dbReference type="EnsemblMetazoa" id="tetur17g01360.1"/>
    </source>
</evidence>
<dbReference type="EMBL" id="CAEY01000336">
    <property type="status" value="NOT_ANNOTATED_CDS"/>
    <property type="molecule type" value="Genomic_DNA"/>
</dbReference>
<proteinExistence type="predicted"/>
<reference evidence="1" key="2">
    <citation type="submission" date="2015-06" db="UniProtKB">
        <authorList>
            <consortium name="EnsemblMetazoa"/>
        </authorList>
    </citation>
    <scope>IDENTIFICATION</scope>
</reference>
<evidence type="ECO:0000313" key="2">
    <source>
        <dbReference type="Proteomes" id="UP000015104"/>
    </source>
</evidence>
<sequence>MIGRQKNVLFGYKELTKLPLLYQEFSSSVLGERKGLKLCAI</sequence>
<keyword evidence="2" id="KW-1185">Reference proteome</keyword>
<protein>
    <submittedName>
        <fullName evidence="1">Uncharacterized protein</fullName>
    </submittedName>
</protein>
<accession>T1KPQ5</accession>
<reference evidence="2" key="1">
    <citation type="submission" date="2011-08" db="EMBL/GenBank/DDBJ databases">
        <authorList>
            <person name="Rombauts S."/>
        </authorList>
    </citation>
    <scope>NUCLEOTIDE SEQUENCE</scope>
    <source>
        <strain evidence="2">London</strain>
    </source>
</reference>